<dbReference type="GO" id="GO:0008556">
    <property type="term" value="F:P-type potassium transmembrane transporter activity"/>
    <property type="evidence" value="ECO:0007669"/>
    <property type="project" value="InterPro"/>
</dbReference>
<proteinExistence type="predicted"/>
<dbReference type="RefSeq" id="WP_003219423.1">
    <property type="nucleotide sequence ID" value="NZ_JBHSTH010000012.1"/>
</dbReference>
<dbReference type="GeneID" id="93515753"/>
<evidence type="ECO:0000313" key="3">
    <source>
        <dbReference type="Proteomes" id="UP000438196"/>
    </source>
</evidence>
<evidence type="ECO:0000313" key="2">
    <source>
        <dbReference type="EMBL" id="MUF08367.1"/>
    </source>
</evidence>
<keyword evidence="1" id="KW-1133">Transmembrane helix</keyword>
<dbReference type="GO" id="GO:0005886">
    <property type="term" value="C:plasma membrane"/>
    <property type="evidence" value="ECO:0007669"/>
    <property type="project" value="InterPro"/>
</dbReference>
<organism evidence="2 3">
    <name type="scientific">Pseudomonas spelaei</name>
    <dbReference type="NCBI Taxonomy" id="1055469"/>
    <lineage>
        <taxon>Bacteria</taxon>
        <taxon>Pseudomonadati</taxon>
        <taxon>Pseudomonadota</taxon>
        <taxon>Gammaproteobacteria</taxon>
        <taxon>Pseudomonadales</taxon>
        <taxon>Pseudomonadaceae</taxon>
        <taxon>Pseudomonas</taxon>
    </lineage>
</organism>
<gene>
    <name evidence="2" type="primary">kdpF</name>
    <name evidence="2" type="ORF">GNF76_28950</name>
</gene>
<dbReference type="Pfam" id="PF09604">
    <property type="entry name" value="Potass_KdpF"/>
    <property type="match status" value="1"/>
</dbReference>
<comment type="caution">
    <text evidence="2">The sequence shown here is derived from an EMBL/GenBank/DDBJ whole genome shotgun (WGS) entry which is preliminary data.</text>
</comment>
<protein>
    <submittedName>
        <fullName evidence="2">K(+)-transporting ATPase subunit F</fullName>
    </submittedName>
</protein>
<accession>A0A6I3WDQ9</accession>
<sequence length="32" mass="3557">MLTLKFIYIASGLCAVGLFAYLGYALIRAEKF</sequence>
<dbReference type="InterPro" id="IPR011726">
    <property type="entry name" value="KdpF"/>
</dbReference>
<dbReference type="AlphaFoldDB" id="A0A6I3WDQ9"/>
<keyword evidence="1" id="KW-0472">Membrane</keyword>
<dbReference type="NCBIfam" id="TIGR02115">
    <property type="entry name" value="potass_kdpF"/>
    <property type="match status" value="1"/>
</dbReference>
<feature type="transmembrane region" description="Helical" evidence="1">
    <location>
        <begin position="6"/>
        <end position="27"/>
    </location>
</feature>
<name>A0A6I3WDQ9_9PSED</name>
<reference evidence="2 3" key="1">
    <citation type="submission" date="2019-11" db="EMBL/GenBank/DDBJ databases">
        <title>Pseudomonas karstica sp. nov. and Pseudomonas spelaei sp. nov. from karst caves.</title>
        <authorList>
            <person name="Zeman M."/>
        </authorList>
    </citation>
    <scope>NUCLEOTIDE SEQUENCE [LARGE SCALE GENOMIC DNA]</scope>
    <source>
        <strain evidence="2 3">CCM 7893</strain>
    </source>
</reference>
<evidence type="ECO:0000256" key="1">
    <source>
        <dbReference type="SAM" id="Phobius"/>
    </source>
</evidence>
<keyword evidence="1" id="KW-0812">Transmembrane</keyword>
<keyword evidence="3" id="KW-1185">Reference proteome</keyword>
<dbReference type="Proteomes" id="UP000438196">
    <property type="component" value="Unassembled WGS sequence"/>
</dbReference>
<dbReference type="EMBL" id="WNNK01000053">
    <property type="protein sequence ID" value="MUF08367.1"/>
    <property type="molecule type" value="Genomic_DNA"/>
</dbReference>